<name>A0A3S3URJ1_9PROT</name>
<dbReference type="InterPro" id="IPR002931">
    <property type="entry name" value="Transglutaminase-like"/>
</dbReference>
<dbReference type="Gene3D" id="3.10.620.30">
    <property type="match status" value="1"/>
</dbReference>
<protein>
    <submittedName>
        <fullName evidence="2">Transglutaminase family protein</fullName>
    </submittedName>
</protein>
<dbReference type="OrthoDB" id="5438043at2"/>
<reference evidence="3" key="1">
    <citation type="submission" date="2019-01" db="EMBL/GenBank/DDBJ databases">
        <title>Gri0909 isolated from a small marine red alga.</title>
        <authorList>
            <person name="Kim J."/>
            <person name="Jeong S.E."/>
            <person name="Jeon C.O."/>
        </authorList>
    </citation>
    <scope>NUCLEOTIDE SEQUENCE [LARGE SCALE GENOMIC DNA]</scope>
    <source>
        <strain evidence="3">Gri0909</strain>
    </source>
</reference>
<evidence type="ECO:0000313" key="3">
    <source>
        <dbReference type="Proteomes" id="UP000287447"/>
    </source>
</evidence>
<gene>
    <name evidence="2" type="ORF">EOI86_06465</name>
</gene>
<accession>A0A3S3URJ1</accession>
<feature type="domain" description="Transglutaminase-like" evidence="1">
    <location>
        <begin position="161"/>
        <end position="226"/>
    </location>
</feature>
<dbReference type="Gene3D" id="2.60.40.2250">
    <property type="match status" value="1"/>
</dbReference>
<dbReference type="Pfam" id="PF01841">
    <property type="entry name" value="Transglut_core"/>
    <property type="match status" value="1"/>
</dbReference>
<dbReference type="Proteomes" id="UP000287447">
    <property type="component" value="Unassembled WGS sequence"/>
</dbReference>
<dbReference type="EMBL" id="SADE01000001">
    <property type="protein sequence ID" value="RVU38906.1"/>
    <property type="molecule type" value="Genomic_DNA"/>
</dbReference>
<dbReference type="SMART" id="SM00460">
    <property type="entry name" value="TGc"/>
    <property type="match status" value="1"/>
</dbReference>
<dbReference type="SUPFAM" id="SSF54001">
    <property type="entry name" value="Cysteine proteinases"/>
    <property type="match status" value="1"/>
</dbReference>
<organism evidence="2 3">
    <name type="scientific">Hwanghaeella grinnelliae</name>
    <dbReference type="NCBI Taxonomy" id="2500179"/>
    <lineage>
        <taxon>Bacteria</taxon>
        <taxon>Pseudomonadati</taxon>
        <taxon>Pseudomonadota</taxon>
        <taxon>Alphaproteobacteria</taxon>
        <taxon>Rhodospirillales</taxon>
        <taxon>Rhodospirillaceae</taxon>
        <taxon>Hwanghaeella</taxon>
    </lineage>
</organism>
<evidence type="ECO:0000313" key="2">
    <source>
        <dbReference type="EMBL" id="RVU38906.1"/>
    </source>
</evidence>
<dbReference type="PANTHER" id="PTHR33490">
    <property type="entry name" value="BLR5614 PROTEIN-RELATED"/>
    <property type="match status" value="1"/>
</dbReference>
<keyword evidence="3" id="KW-1185">Reference proteome</keyword>
<dbReference type="PANTHER" id="PTHR33490:SF12">
    <property type="entry name" value="BLL5557 PROTEIN"/>
    <property type="match status" value="1"/>
</dbReference>
<dbReference type="RefSeq" id="WP_127764277.1">
    <property type="nucleotide sequence ID" value="NZ_SADE01000001.1"/>
</dbReference>
<dbReference type="InterPro" id="IPR038765">
    <property type="entry name" value="Papain-like_cys_pep_sf"/>
</dbReference>
<dbReference type="AlphaFoldDB" id="A0A3S3URJ1"/>
<proteinExistence type="predicted"/>
<evidence type="ECO:0000259" key="1">
    <source>
        <dbReference type="SMART" id="SM00460"/>
    </source>
</evidence>
<comment type="caution">
    <text evidence="2">The sequence shown here is derived from an EMBL/GenBank/DDBJ whole genome shotgun (WGS) entry which is preliminary data.</text>
</comment>
<sequence>MFIRVGFEAKVDCPNPTPMLLALRLDPAGDRKVVGSDAVRLVPEVPLEEYYDTFGNRFGRVTMPVGQTMLWSDCIVEDSGASDVYDWQATQHEIVDLPKETLQFLMPSRYCESDSLMATAWGLFGNTPPGWARAQEISNWVHNNVLFGYPFGRPSKTAVDVFREGTGVCRDFAHLFITLCRAMNIPARYVSGYLSDIGANPDGAGDFCAWAEVYLGGRWFAFDARHNTPRIGRIPMVRGRDAADVAMITAFGFYDLSYLKVWTEPVDETIPEQQFDDLLAERPDVEALVLNVIPDRTIRDSFVPGPT</sequence>